<dbReference type="GO" id="GO:0042773">
    <property type="term" value="P:ATP synthesis coupled electron transport"/>
    <property type="evidence" value="ECO:0007669"/>
    <property type="project" value="InterPro"/>
</dbReference>
<dbReference type="PANTHER" id="PTHR42703">
    <property type="entry name" value="NADH DEHYDROGENASE"/>
    <property type="match status" value="1"/>
</dbReference>
<feature type="transmembrane region" description="Helical" evidence="8">
    <location>
        <begin position="375"/>
        <end position="393"/>
    </location>
</feature>
<evidence type="ECO:0000256" key="4">
    <source>
        <dbReference type="ARBA" id="ARBA00022692"/>
    </source>
</evidence>
<feature type="transmembrane region" description="Helical" evidence="8">
    <location>
        <begin position="279"/>
        <end position="299"/>
    </location>
</feature>
<feature type="transmembrane region" description="Helical" evidence="8">
    <location>
        <begin position="159"/>
        <end position="184"/>
    </location>
</feature>
<evidence type="ECO:0000256" key="3">
    <source>
        <dbReference type="ARBA" id="ARBA00022475"/>
    </source>
</evidence>
<dbReference type="OrthoDB" id="9768329at2"/>
<feature type="transmembrane region" description="Helical" evidence="8">
    <location>
        <begin position="83"/>
        <end position="100"/>
    </location>
</feature>
<dbReference type="PANTHER" id="PTHR42703:SF1">
    <property type="entry name" value="NA(+)_H(+) ANTIPORTER SUBUNIT D1"/>
    <property type="match status" value="1"/>
</dbReference>
<feature type="domain" description="NADH:quinone oxidoreductase/Mrp antiporter transmembrane" evidence="9">
    <location>
        <begin position="127"/>
        <end position="418"/>
    </location>
</feature>
<keyword evidence="11" id="KW-1185">Reference proteome</keyword>
<evidence type="ECO:0000256" key="8">
    <source>
        <dbReference type="SAM" id="Phobius"/>
    </source>
</evidence>
<evidence type="ECO:0000313" key="10">
    <source>
        <dbReference type="EMBL" id="RKR06616.1"/>
    </source>
</evidence>
<dbReference type="InterPro" id="IPR050586">
    <property type="entry name" value="CPA3_Na-H_Antiporter_D"/>
</dbReference>
<proteinExistence type="inferred from homology"/>
<gene>
    <name evidence="10" type="ORF">C7446_0597</name>
</gene>
<keyword evidence="5 8" id="KW-1133">Transmembrane helix</keyword>
<comment type="similarity">
    <text evidence="2">Belongs to the CPA3 antiporters (TC 2.A.63) subunit D family.</text>
</comment>
<keyword evidence="3" id="KW-1003">Cell membrane</keyword>
<dbReference type="GO" id="GO:0008137">
    <property type="term" value="F:NADH dehydrogenase (ubiquinone) activity"/>
    <property type="evidence" value="ECO:0007669"/>
    <property type="project" value="InterPro"/>
</dbReference>
<evidence type="ECO:0000313" key="11">
    <source>
        <dbReference type="Proteomes" id="UP000281975"/>
    </source>
</evidence>
<comment type="caution">
    <text evidence="10">The sequence shown here is derived from an EMBL/GenBank/DDBJ whole genome shotgun (WGS) entry which is preliminary data.</text>
</comment>
<evidence type="ECO:0000259" key="9">
    <source>
        <dbReference type="Pfam" id="PF00361"/>
    </source>
</evidence>
<keyword evidence="4 7" id="KW-0812">Transmembrane</keyword>
<evidence type="ECO:0000256" key="5">
    <source>
        <dbReference type="ARBA" id="ARBA00022989"/>
    </source>
</evidence>
<organism evidence="10 11">
    <name type="scientific">Kushneria sinocarnis</name>
    <dbReference type="NCBI Taxonomy" id="595502"/>
    <lineage>
        <taxon>Bacteria</taxon>
        <taxon>Pseudomonadati</taxon>
        <taxon>Pseudomonadota</taxon>
        <taxon>Gammaproteobacteria</taxon>
        <taxon>Oceanospirillales</taxon>
        <taxon>Halomonadaceae</taxon>
        <taxon>Kushneria</taxon>
    </lineage>
</organism>
<dbReference type="NCBIfam" id="NF009309">
    <property type="entry name" value="PRK12666.1"/>
    <property type="match status" value="1"/>
</dbReference>
<dbReference type="InterPro" id="IPR003918">
    <property type="entry name" value="NADH_UbQ_OxRdtase"/>
</dbReference>
<feature type="transmembrane region" description="Helical" evidence="8">
    <location>
        <begin position="306"/>
        <end position="326"/>
    </location>
</feature>
<evidence type="ECO:0000256" key="2">
    <source>
        <dbReference type="ARBA" id="ARBA00005346"/>
    </source>
</evidence>
<feature type="transmembrane region" description="Helical" evidence="8">
    <location>
        <begin position="120"/>
        <end position="147"/>
    </location>
</feature>
<dbReference type="GO" id="GO:0005886">
    <property type="term" value="C:plasma membrane"/>
    <property type="evidence" value="ECO:0007669"/>
    <property type="project" value="UniProtKB-SubCell"/>
</dbReference>
<evidence type="ECO:0000256" key="7">
    <source>
        <dbReference type="RuleBase" id="RU000320"/>
    </source>
</evidence>
<sequence>MSQHLLIAPLVLPLCAAVLLLWRRGGAPIIKRSLGIGATLALVVIGIALVHMAGDGVIRYYALGDWQPPFGIVLVLDRLSAMMVLLTAVLALGAILYASAGQDEDGTNFQGLFQLQLLGINGAFLTGDLFNLFVFFEVLLIASYALLMHGGGRSRTGAGMHYVALNLAGSSLFLFALGILYGALGTLNMADMARQIGAGLDAHQRGLVHAGGLLLLSVFAHKSAMLPLHFWLPRAYAAAPAPVAALFAIMTKIGLYAILRVYSLIFADHAGPLAGLAQPWLWWCGLATLAVAGVGVLSARDLRLQTSYLILISVGTLLCAFGMGHIESITAALYYIVHTTLVTGGLFLLADMIASQRGRAGARAVRSRPLVQPGRLGALYFIGMIAVIGLPPLSGAIGKALVLSSAGEEQALWLWPILLLAGLCGIISASRAGSTIFWRAGEGDPEGPRMGWRRGLGITGLIAASPVLTVLAGPMSDYAAATAHQLSDPDHYLQAILGNPTTASEAADVSHAGGESS</sequence>
<dbReference type="InterPro" id="IPR001750">
    <property type="entry name" value="ND/Mrp_TM"/>
</dbReference>
<keyword evidence="6 8" id="KW-0472">Membrane</keyword>
<protein>
    <submittedName>
        <fullName evidence="10">Multisubunit potassium/proton antiporter PhaD subunit</fullName>
    </submittedName>
</protein>
<comment type="subcellular location">
    <subcellularLocation>
        <location evidence="1">Cell membrane</location>
        <topology evidence="1">Multi-pass membrane protein</topology>
    </subcellularLocation>
    <subcellularLocation>
        <location evidence="7">Membrane</location>
        <topology evidence="7">Multi-pass membrane protein</topology>
    </subcellularLocation>
</comment>
<feature type="transmembrane region" description="Helical" evidence="8">
    <location>
        <begin position="6"/>
        <end position="22"/>
    </location>
</feature>
<dbReference type="Pfam" id="PF00361">
    <property type="entry name" value="Proton_antipo_M"/>
    <property type="match status" value="1"/>
</dbReference>
<dbReference type="AlphaFoldDB" id="A0A420WZ44"/>
<name>A0A420WZ44_9GAMM</name>
<feature type="transmembrane region" description="Helical" evidence="8">
    <location>
        <begin position="236"/>
        <end position="259"/>
    </location>
</feature>
<dbReference type="EMBL" id="RBIN01000002">
    <property type="protein sequence ID" value="RKR06616.1"/>
    <property type="molecule type" value="Genomic_DNA"/>
</dbReference>
<dbReference type="Proteomes" id="UP000281975">
    <property type="component" value="Unassembled WGS sequence"/>
</dbReference>
<feature type="transmembrane region" description="Helical" evidence="8">
    <location>
        <begin position="332"/>
        <end position="354"/>
    </location>
</feature>
<evidence type="ECO:0000256" key="6">
    <source>
        <dbReference type="ARBA" id="ARBA00023136"/>
    </source>
</evidence>
<accession>A0A420WZ44</accession>
<dbReference type="PRINTS" id="PR01437">
    <property type="entry name" value="NUOXDRDTASE4"/>
</dbReference>
<evidence type="ECO:0000256" key="1">
    <source>
        <dbReference type="ARBA" id="ARBA00004651"/>
    </source>
</evidence>
<reference evidence="10 11" key="1">
    <citation type="submission" date="2018-10" db="EMBL/GenBank/DDBJ databases">
        <title>Genomic Encyclopedia of Type Strains, Phase IV (KMG-IV): sequencing the most valuable type-strain genomes for metagenomic binning, comparative biology and taxonomic classification.</title>
        <authorList>
            <person name="Goeker M."/>
        </authorList>
    </citation>
    <scope>NUCLEOTIDE SEQUENCE [LARGE SCALE GENOMIC DNA]</scope>
    <source>
        <strain evidence="10 11">DSM 23229</strain>
    </source>
</reference>
<feature type="transmembrane region" description="Helical" evidence="8">
    <location>
        <begin position="34"/>
        <end position="52"/>
    </location>
</feature>
<feature type="transmembrane region" description="Helical" evidence="8">
    <location>
        <begin position="413"/>
        <end position="434"/>
    </location>
</feature>
<dbReference type="RefSeq" id="WP_121171170.1">
    <property type="nucleotide sequence ID" value="NZ_RBIN01000002.1"/>
</dbReference>